<protein>
    <recommendedName>
        <fullName evidence="9">Succinate--CoA ligase [ADP-forming] subunit beta, mitochondrial</fullName>
        <ecNumber evidence="9">6.2.1.5</ecNumber>
    </recommendedName>
    <alternativeName>
        <fullName evidence="9">Succinyl-CoA synthetase beta chain</fullName>
        <shortName evidence="9">SCS-beta</shortName>
    </alternativeName>
</protein>
<feature type="binding site" evidence="9">
    <location>
        <position position="307"/>
    </location>
    <ligand>
        <name>substrate</name>
        <note>ligand shared with subunit alpha</note>
    </ligand>
</feature>
<dbReference type="GO" id="GO:0005739">
    <property type="term" value="C:mitochondrion"/>
    <property type="evidence" value="ECO:0007669"/>
    <property type="project" value="UniProtKB-SubCell"/>
</dbReference>
<evidence type="ECO:0000256" key="1">
    <source>
        <dbReference type="ARBA" id="ARBA00005064"/>
    </source>
</evidence>
<dbReference type="SUPFAM" id="SSF52210">
    <property type="entry name" value="Succinyl-CoA synthetase domains"/>
    <property type="match status" value="1"/>
</dbReference>
<dbReference type="InterPro" id="IPR013815">
    <property type="entry name" value="ATP_grasp_subdomain_1"/>
</dbReference>
<feature type="domain" description="ATP-grasp fold succinyl-CoA synthetase-type" evidence="12">
    <location>
        <begin position="35"/>
        <end position="246"/>
    </location>
</feature>
<comment type="cofactor">
    <cofactor evidence="9">
        <name>Mg(2+)</name>
        <dbReference type="ChEBI" id="CHEBI:18420"/>
    </cofactor>
    <text evidence="9">Binds 1 Mg(2+) ion per subunit.</text>
</comment>
<comment type="subunit">
    <text evidence="9 10">Heterodimer of an alpha and a beta subunit.</text>
</comment>
<dbReference type="PANTHER" id="PTHR11815">
    <property type="entry name" value="SUCCINYL-COA SYNTHETASE BETA CHAIN"/>
    <property type="match status" value="1"/>
</dbReference>
<dbReference type="Gene3D" id="3.40.50.261">
    <property type="entry name" value="Succinyl-CoA synthetase domains"/>
    <property type="match status" value="1"/>
</dbReference>
<dbReference type="Gene3D" id="3.30.470.20">
    <property type="entry name" value="ATP-grasp fold, B domain"/>
    <property type="match status" value="1"/>
</dbReference>
<evidence type="ECO:0000256" key="10">
    <source>
        <dbReference type="RuleBase" id="RU361258"/>
    </source>
</evidence>
<dbReference type="InterPro" id="IPR013650">
    <property type="entry name" value="ATP-grasp_succ-CoA_synth-type"/>
</dbReference>
<dbReference type="Pfam" id="PF00549">
    <property type="entry name" value="Ligase_CoA"/>
    <property type="match status" value="1"/>
</dbReference>
<accession>A0A7S3RJT4</accession>
<dbReference type="PROSITE" id="PS01217">
    <property type="entry name" value="SUCCINYL_COA_LIG_3"/>
    <property type="match status" value="1"/>
</dbReference>
<dbReference type="AlphaFoldDB" id="A0A7S3RJT4"/>
<dbReference type="NCBIfam" id="NF001913">
    <property type="entry name" value="PRK00696.1"/>
    <property type="match status" value="1"/>
</dbReference>
<reference evidence="13" key="1">
    <citation type="submission" date="2021-01" db="EMBL/GenBank/DDBJ databases">
        <authorList>
            <person name="Corre E."/>
            <person name="Pelletier E."/>
            <person name="Niang G."/>
            <person name="Scheremetjew M."/>
            <person name="Finn R."/>
            <person name="Kale V."/>
            <person name="Holt S."/>
            <person name="Cochrane G."/>
            <person name="Meng A."/>
            <person name="Brown T."/>
            <person name="Cohen L."/>
        </authorList>
    </citation>
    <scope>NUCLEOTIDE SEQUENCE</scope>
    <source>
        <strain evidence="13">SPMC142</strain>
    </source>
</reference>
<feature type="binding site" evidence="9">
    <location>
        <position position="82"/>
    </location>
    <ligand>
        <name>ATP</name>
        <dbReference type="ChEBI" id="CHEBI:30616"/>
    </ligand>
</feature>
<comment type="similarity">
    <text evidence="9 10">Belongs to the succinate/malate CoA ligase beta subunit family.</text>
</comment>
<dbReference type="GO" id="GO:0006099">
    <property type="term" value="P:tricarboxylic acid cycle"/>
    <property type="evidence" value="ECO:0007669"/>
    <property type="project" value="UniProtKB-UniRule"/>
</dbReference>
<feature type="domain" description="ATP-citrate synthase/succinyl-CoA ligase C-terminal" evidence="11">
    <location>
        <begin position="305"/>
        <end position="403"/>
    </location>
</feature>
<dbReference type="PIRSF" id="PIRSF001554">
    <property type="entry name" value="SucCS_beta"/>
    <property type="match status" value="1"/>
</dbReference>
<sequence length="434" mass="47382">MFSMQNMSRAVRSCSSSKANKALIVDKNLPMRRMKLHEYQAGALLHSHKVRIPLGNVAFSAKEAREEATKMSAKHGIEYVVKAQVLGGGRGLGHFKETGFQGGVHIVDTVEKVENIADQMCGKTLVTKQSGADGLICNSVYIVEKLAIDKELYLSLTLDRNAGCPTFIFSPAGGMSIEDVAETNPEKIFKLQVDPVNGINKDHLVQAAKDLGLVGMEDQVVDMFTNIYDCFMKRDCDMVEINPLVVTKDGALLAADSKVTVDSNATYRQKDLAEQEDKSQQNEKERVAGEFDLNYIHIGGNIGCLVNGAGLAMSTMDIVKSYGGEPANFLDVGGSAEGEQLEMALKLLNDDQDVKAIFINIFGGILRCDNLTESILKANEKNKFSKPIVLRLKGTNSDIAKKMIEGKEKELGIYFNEDFDSAAQQVCSVVASLH</sequence>
<evidence type="ECO:0000256" key="5">
    <source>
        <dbReference type="ARBA" id="ARBA00022741"/>
    </source>
</evidence>
<evidence type="ECO:0000259" key="12">
    <source>
        <dbReference type="Pfam" id="PF08442"/>
    </source>
</evidence>
<gene>
    <name evidence="13" type="ORF">SACU0126_LOCUS4146</name>
</gene>
<organism evidence="13">
    <name type="scientific">Strombidinopsis acuminata</name>
    <dbReference type="NCBI Taxonomy" id="141414"/>
    <lineage>
        <taxon>Eukaryota</taxon>
        <taxon>Sar</taxon>
        <taxon>Alveolata</taxon>
        <taxon>Ciliophora</taxon>
        <taxon>Intramacronucleata</taxon>
        <taxon>Spirotrichea</taxon>
        <taxon>Choreotrichia</taxon>
        <taxon>Choreotrichida</taxon>
        <taxon>Strombidinopsidae</taxon>
        <taxon>Strombidinopsis</taxon>
    </lineage>
</organism>
<keyword evidence="9" id="KW-0496">Mitochondrion</keyword>
<keyword evidence="2 9" id="KW-0816">Tricarboxylic acid cycle</keyword>
<comment type="pathway">
    <text evidence="1 9">Carbohydrate metabolism; tricarboxylic acid cycle; succinate from succinyl-CoA (ligase route): step 1/1.</text>
</comment>
<dbReference type="HAMAP" id="MF_00558">
    <property type="entry name" value="Succ_CoA_beta"/>
    <property type="match status" value="1"/>
</dbReference>
<keyword evidence="7 9" id="KW-0460">Magnesium</keyword>
<evidence type="ECO:0000256" key="2">
    <source>
        <dbReference type="ARBA" id="ARBA00022532"/>
    </source>
</evidence>
<dbReference type="NCBIfam" id="TIGR01016">
    <property type="entry name" value="sucCoAbeta"/>
    <property type="match status" value="1"/>
</dbReference>
<dbReference type="EMBL" id="HBIQ01013042">
    <property type="protein sequence ID" value="CAE0526708.1"/>
    <property type="molecule type" value="Transcribed_RNA"/>
</dbReference>
<dbReference type="FunFam" id="3.30.470.20:FF:000002">
    <property type="entry name" value="Succinate--CoA ligase [ADP-forming] subunit beta"/>
    <property type="match status" value="1"/>
</dbReference>
<evidence type="ECO:0000256" key="4">
    <source>
        <dbReference type="ARBA" id="ARBA00022723"/>
    </source>
</evidence>
<evidence type="ECO:0000256" key="9">
    <source>
        <dbReference type="HAMAP-Rule" id="MF_03219"/>
    </source>
</evidence>
<feature type="binding site" evidence="9">
    <location>
        <position position="256"/>
    </location>
    <ligand>
        <name>Mg(2+)</name>
        <dbReference type="ChEBI" id="CHEBI:18420"/>
    </ligand>
</feature>
<dbReference type="SUPFAM" id="SSF56059">
    <property type="entry name" value="Glutathione synthetase ATP-binding domain-like"/>
    <property type="match status" value="1"/>
</dbReference>
<comment type="caution">
    <text evidence="9">Lacks conserved residue(s) required for the propagation of feature annotation.</text>
</comment>
<dbReference type="FunFam" id="3.40.50.261:FF:000001">
    <property type="entry name" value="Succinate--CoA ligase [ADP-forming] subunit beta"/>
    <property type="match status" value="1"/>
</dbReference>
<evidence type="ECO:0000256" key="7">
    <source>
        <dbReference type="ARBA" id="ARBA00022842"/>
    </source>
</evidence>
<dbReference type="InterPro" id="IPR005811">
    <property type="entry name" value="SUCC_ACL_C"/>
</dbReference>
<evidence type="ECO:0000256" key="3">
    <source>
        <dbReference type="ARBA" id="ARBA00022598"/>
    </source>
</evidence>
<dbReference type="PANTHER" id="PTHR11815:SF1">
    <property type="entry name" value="SUCCINATE--COA LIGASE [ADP-FORMING] SUBUNIT BETA, MITOCHONDRIAL"/>
    <property type="match status" value="1"/>
</dbReference>
<dbReference type="GO" id="GO:0042709">
    <property type="term" value="C:succinate-CoA ligase complex"/>
    <property type="evidence" value="ECO:0007669"/>
    <property type="project" value="TreeGrafter"/>
</dbReference>
<dbReference type="GO" id="GO:0005524">
    <property type="term" value="F:ATP binding"/>
    <property type="evidence" value="ECO:0007669"/>
    <property type="project" value="UniProtKB-UniRule"/>
</dbReference>
<dbReference type="EC" id="6.2.1.5" evidence="9"/>
<keyword evidence="5 9" id="KW-0547">Nucleotide-binding</keyword>
<feature type="binding site" evidence="9">
    <location>
        <begin position="89"/>
        <end position="91"/>
    </location>
    <ligand>
        <name>ATP</name>
        <dbReference type="ChEBI" id="CHEBI:30616"/>
    </ligand>
</feature>
<dbReference type="GO" id="GO:0004775">
    <property type="term" value="F:succinate-CoA ligase (ADP-forming) activity"/>
    <property type="evidence" value="ECO:0007669"/>
    <property type="project" value="UniProtKB-UniRule"/>
</dbReference>
<dbReference type="UniPathway" id="UPA00223">
    <property type="reaction ID" value="UER00999"/>
</dbReference>
<name>A0A7S3RJT4_9SPIT</name>
<dbReference type="Gene3D" id="3.30.1490.20">
    <property type="entry name" value="ATP-grasp fold, A domain"/>
    <property type="match status" value="1"/>
</dbReference>
<proteinExistence type="inferred from homology"/>
<dbReference type="InterPro" id="IPR005809">
    <property type="entry name" value="Succ_CoA_ligase-like_bsu"/>
</dbReference>
<evidence type="ECO:0000259" key="11">
    <source>
        <dbReference type="Pfam" id="PF00549"/>
    </source>
</evidence>
<keyword evidence="3 9" id="KW-0436">Ligase</keyword>
<feature type="binding site" evidence="9">
    <location>
        <position position="242"/>
    </location>
    <ligand>
        <name>Mg(2+)</name>
        <dbReference type="ChEBI" id="CHEBI:18420"/>
    </ligand>
</feature>
<evidence type="ECO:0000313" key="13">
    <source>
        <dbReference type="EMBL" id="CAE0526708.1"/>
    </source>
</evidence>
<dbReference type="GO" id="GO:0006104">
    <property type="term" value="P:succinyl-CoA metabolic process"/>
    <property type="evidence" value="ECO:0007669"/>
    <property type="project" value="TreeGrafter"/>
</dbReference>
<comment type="subcellular location">
    <subcellularLocation>
        <location evidence="9">Mitochondrion</location>
    </subcellularLocation>
</comment>
<comment type="catalytic activity">
    <reaction evidence="9">
        <text>succinate + ATP + CoA = succinyl-CoA + ADP + phosphate</text>
        <dbReference type="Rhea" id="RHEA:17661"/>
        <dbReference type="ChEBI" id="CHEBI:30031"/>
        <dbReference type="ChEBI" id="CHEBI:30616"/>
        <dbReference type="ChEBI" id="CHEBI:43474"/>
        <dbReference type="ChEBI" id="CHEBI:57287"/>
        <dbReference type="ChEBI" id="CHEBI:57292"/>
        <dbReference type="ChEBI" id="CHEBI:456216"/>
        <dbReference type="EC" id="6.2.1.5"/>
    </reaction>
</comment>
<keyword evidence="6 9" id="KW-0067">ATP-binding</keyword>
<comment type="function">
    <text evidence="9">Succinyl-CoA synthetase functions in the citric acid cycle (TCA), coupling the hydrolysis of succinyl-CoA to the synthesis of ATP and thus represents the only step of substrate-level phosphorylation in the TCA. The beta subunit provides nucleotide specificity of the enzyme and binds the substrate succinate, while the binding sites for coenzyme A and phosphate are found in the alpha subunit.</text>
</comment>
<dbReference type="Pfam" id="PF08442">
    <property type="entry name" value="ATP-grasp_2"/>
    <property type="match status" value="1"/>
</dbReference>
<dbReference type="InterPro" id="IPR016102">
    <property type="entry name" value="Succinyl-CoA_synth-like"/>
</dbReference>
<evidence type="ECO:0000256" key="6">
    <source>
        <dbReference type="ARBA" id="ARBA00022840"/>
    </source>
</evidence>
<dbReference type="InterPro" id="IPR017866">
    <property type="entry name" value="Succ-CoA_synthase_bsu_CS"/>
</dbReference>
<feature type="binding site" evidence="9">
    <location>
        <position position="151"/>
    </location>
    <ligand>
        <name>ATP</name>
        <dbReference type="ChEBI" id="CHEBI:30616"/>
    </ligand>
</feature>
<keyword evidence="4 9" id="KW-0479">Metal-binding</keyword>
<evidence type="ECO:0000256" key="8">
    <source>
        <dbReference type="ARBA" id="ARBA00022946"/>
    </source>
</evidence>
<dbReference type="GO" id="GO:0000287">
    <property type="term" value="F:magnesium ion binding"/>
    <property type="evidence" value="ECO:0007669"/>
    <property type="project" value="UniProtKB-UniRule"/>
</dbReference>
<keyword evidence="8" id="KW-0809">Transit peptide</keyword>